<dbReference type="Proteomes" id="UP001429580">
    <property type="component" value="Unassembled WGS sequence"/>
</dbReference>
<proteinExistence type="predicted"/>
<keyword evidence="2" id="KW-1185">Reference proteome</keyword>
<evidence type="ECO:0000313" key="1">
    <source>
        <dbReference type="EMBL" id="NIJ57189.1"/>
    </source>
</evidence>
<sequence>MRKFVTIALCGALTACASKSSDIRASYVSPIQYQSYTCQQLAEEASRVSARASEVAGTQDSARSNDAAMTAVAVVIFWPALFALKGDKQTAAELGRLKGELDAIEQASIRKNCNIKFQKAPPAT</sequence>
<dbReference type="PROSITE" id="PS51257">
    <property type="entry name" value="PROKAR_LIPOPROTEIN"/>
    <property type="match status" value="1"/>
</dbReference>
<dbReference type="EMBL" id="JAASQI010000002">
    <property type="protein sequence ID" value="NIJ57189.1"/>
    <property type="molecule type" value="Genomic_DNA"/>
</dbReference>
<dbReference type="RefSeq" id="WP_166949460.1">
    <property type="nucleotide sequence ID" value="NZ_JAASQI010000002.1"/>
</dbReference>
<accession>A0ABX0UZA3</accession>
<organism evidence="1 2">
    <name type="scientific">Pseudochelatococcus lubricantis</name>
    <dbReference type="NCBI Taxonomy" id="1538102"/>
    <lineage>
        <taxon>Bacteria</taxon>
        <taxon>Pseudomonadati</taxon>
        <taxon>Pseudomonadota</taxon>
        <taxon>Alphaproteobacteria</taxon>
        <taxon>Hyphomicrobiales</taxon>
        <taxon>Chelatococcaceae</taxon>
        <taxon>Pseudochelatococcus</taxon>
    </lineage>
</organism>
<reference evidence="1 2" key="1">
    <citation type="submission" date="2020-03" db="EMBL/GenBank/DDBJ databases">
        <title>Genomic Encyclopedia of Type Strains, Phase IV (KMG-IV): sequencing the most valuable type-strain genomes for metagenomic binning, comparative biology and taxonomic classification.</title>
        <authorList>
            <person name="Goeker M."/>
        </authorList>
    </citation>
    <scope>NUCLEOTIDE SEQUENCE [LARGE SCALE GENOMIC DNA]</scope>
    <source>
        <strain evidence="1 2">DSM 103870</strain>
    </source>
</reference>
<protein>
    <submittedName>
        <fullName evidence="1">Thiamine biosynthesis protein ThiC</fullName>
    </submittedName>
</protein>
<gene>
    <name evidence="1" type="ORF">FHS82_001015</name>
</gene>
<name>A0ABX0UZA3_9HYPH</name>
<evidence type="ECO:0000313" key="2">
    <source>
        <dbReference type="Proteomes" id="UP001429580"/>
    </source>
</evidence>
<comment type="caution">
    <text evidence="1">The sequence shown here is derived from an EMBL/GenBank/DDBJ whole genome shotgun (WGS) entry which is preliminary data.</text>
</comment>